<dbReference type="RefSeq" id="XP_046011362.1">
    <property type="nucleotide sequence ID" value="XM_046158846.1"/>
</dbReference>
<protein>
    <submittedName>
        <fullName evidence="2">Uncharacterized protein</fullName>
    </submittedName>
</protein>
<gene>
    <name evidence="2" type="ORF">B0I36DRAFT_363666</name>
</gene>
<feature type="region of interest" description="Disordered" evidence="1">
    <location>
        <begin position="306"/>
        <end position="348"/>
    </location>
</feature>
<organism evidence="2 3">
    <name type="scientific">Microdochium trichocladiopsis</name>
    <dbReference type="NCBI Taxonomy" id="1682393"/>
    <lineage>
        <taxon>Eukaryota</taxon>
        <taxon>Fungi</taxon>
        <taxon>Dikarya</taxon>
        <taxon>Ascomycota</taxon>
        <taxon>Pezizomycotina</taxon>
        <taxon>Sordariomycetes</taxon>
        <taxon>Xylariomycetidae</taxon>
        <taxon>Xylariales</taxon>
        <taxon>Microdochiaceae</taxon>
        <taxon>Microdochium</taxon>
    </lineage>
</organism>
<evidence type="ECO:0000256" key="1">
    <source>
        <dbReference type="SAM" id="MobiDB-lite"/>
    </source>
</evidence>
<name>A0A9P8Y473_9PEZI</name>
<dbReference type="GeneID" id="70188392"/>
<evidence type="ECO:0000313" key="2">
    <source>
        <dbReference type="EMBL" id="KAH7029074.1"/>
    </source>
</evidence>
<sequence>MSLGTLRAKAVLDKPSHLYCGSSEPITGRVCLWYEPGKGLPADHELFGPLRISVIFHGRLKTKILDTNHVHRGRVPLFSKTKEIFNGSIRITKGDCQGQRFELTLPERIETKALHAWDEDDARFDLDLRQTLPPSTKTSSTRFNNRFNAFVEYKLSLRVTMPDMRVKIVVPEPAYEPSIRYEQPRVSRRVRARRLEFRGEFSIPQTSLEPEAGAPAAPAKKRLGIFPPGKTIGCIYDWAYSVPTHIHRSEYTRIKVAVKPREGSFSPDITPPGVTVKDYTVKLVSVVHARAPTHIISSPHAVTTTCVSSTSSSSPSSSPSSPSSSSSSANPTHGSAAQPPPPALSEPFGPSNAWTHYLDLPGTAHVSSSFRTISIRQVHRLEISMTLAVAGQTAHIQKTLGVTIHAPLELPSDIMEDLPVYHEIAAEGEDVIMAVGPATQQEEEEEGLNDEDAYGDRDGDGDQLPPAYASHAEWRFTPVEGLLPPPGEPEAIDLPAAMAAAPPIAAAA</sequence>
<keyword evidence="3" id="KW-1185">Reference proteome</keyword>
<accession>A0A9P8Y473</accession>
<dbReference type="Proteomes" id="UP000756346">
    <property type="component" value="Unassembled WGS sequence"/>
</dbReference>
<feature type="region of interest" description="Disordered" evidence="1">
    <location>
        <begin position="438"/>
        <end position="471"/>
    </location>
</feature>
<evidence type="ECO:0000313" key="3">
    <source>
        <dbReference type="Proteomes" id="UP000756346"/>
    </source>
</evidence>
<feature type="compositionally biased region" description="Low complexity" evidence="1">
    <location>
        <begin position="308"/>
        <end position="328"/>
    </location>
</feature>
<proteinExistence type="predicted"/>
<dbReference type="OrthoDB" id="2333384at2759"/>
<dbReference type="EMBL" id="JAGTJQ010000006">
    <property type="protein sequence ID" value="KAH7029074.1"/>
    <property type="molecule type" value="Genomic_DNA"/>
</dbReference>
<comment type="caution">
    <text evidence="2">The sequence shown here is derived from an EMBL/GenBank/DDBJ whole genome shotgun (WGS) entry which is preliminary data.</text>
</comment>
<dbReference type="AlphaFoldDB" id="A0A9P8Y473"/>
<feature type="compositionally biased region" description="Acidic residues" evidence="1">
    <location>
        <begin position="441"/>
        <end position="453"/>
    </location>
</feature>
<reference evidence="2" key="1">
    <citation type="journal article" date="2021" name="Nat. Commun.">
        <title>Genetic determinants of endophytism in the Arabidopsis root mycobiome.</title>
        <authorList>
            <person name="Mesny F."/>
            <person name="Miyauchi S."/>
            <person name="Thiergart T."/>
            <person name="Pickel B."/>
            <person name="Atanasova L."/>
            <person name="Karlsson M."/>
            <person name="Huettel B."/>
            <person name="Barry K.W."/>
            <person name="Haridas S."/>
            <person name="Chen C."/>
            <person name="Bauer D."/>
            <person name="Andreopoulos W."/>
            <person name="Pangilinan J."/>
            <person name="LaButti K."/>
            <person name="Riley R."/>
            <person name="Lipzen A."/>
            <person name="Clum A."/>
            <person name="Drula E."/>
            <person name="Henrissat B."/>
            <person name="Kohler A."/>
            <person name="Grigoriev I.V."/>
            <person name="Martin F.M."/>
            <person name="Hacquard S."/>
        </authorList>
    </citation>
    <scope>NUCLEOTIDE SEQUENCE</scope>
    <source>
        <strain evidence="2">MPI-CAGE-CH-0230</strain>
    </source>
</reference>